<dbReference type="PANTHER" id="PTHR11365:SF2">
    <property type="entry name" value="5-OXOPROLINASE"/>
    <property type="match status" value="1"/>
</dbReference>
<dbReference type="InterPro" id="IPR049517">
    <property type="entry name" value="ACX-like_C"/>
</dbReference>
<dbReference type="InParanoid" id="G7E1L7"/>
<evidence type="ECO:0000259" key="3">
    <source>
        <dbReference type="Pfam" id="PF19278"/>
    </source>
</evidence>
<evidence type="ECO:0008006" key="6">
    <source>
        <dbReference type="Google" id="ProtNLM"/>
    </source>
</evidence>
<dbReference type="HOGENOM" id="CLU_002157_1_3_1"/>
<evidence type="ECO:0000313" key="5">
    <source>
        <dbReference type="Proteomes" id="UP000009131"/>
    </source>
</evidence>
<dbReference type="FunCoup" id="G7E1L7">
    <property type="interactions" value="94"/>
</dbReference>
<protein>
    <recommendedName>
        <fullName evidence="6">5-oxoprolinase</fullName>
    </recommendedName>
</protein>
<accession>G7E1L7</accession>
<comment type="caution">
    <text evidence="4">The sequence shown here is derived from an EMBL/GenBank/DDBJ whole genome shotgun (WGS) entry which is preliminary data.</text>
</comment>
<organism evidence="4 5">
    <name type="scientific">Mixia osmundae (strain CBS 9802 / IAM 14324 / JCM 22182 / KY 12970)</name>
    <dbReference type="NCBI Taxonomy" id="764103"/>
    <lineage>
        <taxon>Eukaryota</taxon>
        <taxon>Fungi</taxon>
        <taxon>Dikarya</taxon>
        <taxon>Basidiomycota</taxon>
        <taxon>Pucciniomycotina</taxon>
        <taxon>Mixiomycetes</taxon>
        <taxon>Mixiales</taxon>
        <taxon>Mixiaceae</taxon>
        <taxon>Mixia</taxon>
    </lineage>
</organism>
<reference evidence="4 5" key="2">
    <citation type="journal article" date="2012" name="Open Biol.">
        <title>Characteristics of nucleosomes and linker DNA regions on the genome of the basidiomycete Mixia osmundae revealed by mono- and dinucleosome mapping.</title>
        <authorList>
            <person name="Nishida H."/>
            <person name="Kondo S."/>
            <person name="Matsumoto T."/>
            <person name="Suzuki Y."/>
            <person name="Yoshikawa H."/>
            <person name="Taylor T.D."/>
            <person name="Sugiyama J."/>
        </authorList>
    </citation>
    <scope>NUCLEOTIDE SEQUENCE [LARGE SCALE GENOMIC DNA]</scope>
    <source>
        <strain evidence="5">CBS 9802 / IAM 14324 / JCM 22182 / KY 12970</strain>
    </source>
</reference>
<evidence type="ECO:0000313" key="4">
    <source>
        <dbReference type="EMBL" id="GAA96727.1"/>
    </source>
</evidence>
<name>G7E1L7_MIXOS</name>
<dbReference type="GO" id="GO:0017168">
    <property type="term" value="F:5-oxoprolinase (ATP-hydrolyzing) activity"/>
    <property type="evidence" value="ECO:0007669"/>
    <property type="project" value="TreeGrafter"/>
</dbReference>
<dbReference type="GO" id="GO:0005829">
    <property type="term" value="C:cytosol"/>
    <property type="evidence" value="ECO:0007669"/>
    <property type="project" value="TreeGrafter"/>
</dbReference>
<evidence type="ECO:0000259" key="2">
    <source>
        <dbReference type="Pfam" id="PF05378"/>
    </source>
</evidence>
<dbReference type="RefSeq" id="XP_014565244.1">
    <property type="nucleotide sequence ID" value="XM_014709758.1"/>
</dbReference>
<dbReference type="InterPro" id="IPR002821">
    <property type="entry name" value="Hydantoinase_A"/>
</dbReference>
<dbReference type="Pfam" id="PF05378">
    <property type="entry name" value="Hydant_A_N"/>
    <property type="match status" value="1"/>
</dbReference>
<dbReference type="GO" id="GO:0006749">
    <property type="term" value="P:glutathione metabolic process"/>
    <property type="evidence" value="ECO:0007669"/>
    <property type="project" value="TreeGrafter"/>
</dbReference>
<dbReference type="Pfam" id="PF01968">
    <property type="entry name" value="Hydantoinase_A"/>
    <property type="match status" value="1"/>
</dbReference>
<gene>
    <name evidence="4" type="primary">Mo03398</name>
    <name evidence="4" type="ORF">E5Q_03398</name>
</gene>
<dbReference type="InterPro" id="IPR008040">
    <property type="entry name" value="Hydant_A_N"/>
</dbReference>
<dbReference type="PANTHER" id="PTHR11365">
    <property type="entry name" value="5-OXOPROLINASE RELATED"/>
    <property type="match status" value="1"/>
</dbReference>
<dbReference type="OrthoDB" id="3643at2759"/>
<feature type="domain" description="Hydantoinase/oxoprolinase N-terminal" evidence="2">
    <location>
        <begin position="9"/>
        <end position="240"/>
    </location>
</feature>
<reference evidence="4 5" key="1">
    <citation type="journal article" date="2011" name="J. Gen. Appl. Microbiol.">
        <title>Draft genome sequencing of the enigmatic basidiomycete Mixia osmundae.</title>
        <authorList>
            <person name="Nishida H."/>
            <person name="Nagatsuka Y."/>
            <person name="Sugiyama J."/>
        </authorList>
    </citation>
    <scope>NUCLEOTIDE SEQUENCE [LARGE SCALE GENOMIC DNA]</scope>
    <source>
        <strain evidence="5">CBS 9802 / IAM 14324 / JCM 22182 / KY 12970</strain>
    </source>
</reference>
<dbReference type="Pfam" id="PF19278">
    <property type="entry name" value="Hydant_A_C"/>
    <property type="match status" value="1"/>
</dbReference>
<dbReference type="OMA" id="HAMTVSV"/>
<dbReference type="AlphaFoldDB" id="G7E1L7"/>
<dbReference type="Proteomes" id="UP000009131">
    <property type="component" value="Unassembled WGS sequence"/>
</dbReference>
<dbReference type="EMBL" id="BABT02000106">
    <property type="protein sequence ID" value="GAA96727.1"/>
    <property type="molecule type" value="Genomic_DNA"/>
</dbReference>
<sequence>MVADHSVQIAIDRGGTFTDCFCSWPTEDGKGRREHIIKLLSRDPGNYEDAPREGVRRLLEIVLDRKIPRSEKLDTSKVAWLRLSTTVGTNALLERQGSRHALLITKGFGDLLQIGNQTRPKIFDLNIRRPQQLYDHVVEIDERVSLVGYAYDAKAAERAVQFDETGKVKRHYDGVEMDNVVQGMSGEAVHILKAPDSELVRQQLQSVYDNGIRTLAIVFMHSYTFADHEKLVGKIAHEMGFTHVSLSCEAMPMIKVVPRGMSCTADAYLTPVLQSYIDGFFGGFDESLRRGVEDRNADAKRTTTVEFMNSDGGLSDVKTFSGLKSILSGPAGGVVGAALTSWDEKQRQPLVMLDMGGTSTDVSRFDGRYETVFETVTAGIAIQSPQLDINTVAAGGGSRLFWRNGMFAVGPESAGAHPGPACYRKGGPLAVTDANLVLGRLIPKYFPSIFGEDESQPLDPQASQKAFKELQKTVNDGSGKDLSLEQVAAGFIRVANESMCRPIRSLTEMKGYSTAKHILVCFGGAGGQHACSLAAALGIRRILIHRYSSCLSAYGLSLADRVLERQEPSSATLSDETISSLTSRLAKLAEAVMQGLEEQGFEKSRIKIEHYLNLRYNGTDSALMIQQEQETDRSGWQKAFEDEYRQQFGFSLKAREVIVDDIRVRGVGKSFDTLGKSVFEEESETTFETVQSSDAAETSESYFDDHGKVSTPIYLLGKLRPGQSVEGPALIIDDTQTLVIEPKTIAKILQRHVIIDL</sequence>
<dbReference type="eggNOG" id="KOG1939">
    <property type="taxonomic scope" value="Eukaryota"/>
</dbReference>
<dbReference type="InterPro" id="IPR045079">
    <property type="entry name" value="Oxoprolinase-like"/>
</dbReference>
<dbReference type="STRING" id="764103.G7E1L7"/>
<feature type="domain" description="Acetophenone carboxylase-like C-terminal" evidence="3">
    <location>
        <begin position="577"/>
        <end position="756"/>
    </location>
</feature>
<keyword evidence="5" id="KW-1185">Reference proteome</keyword>
<feature type="domain" description="Hydantoinase A/oxoprolinase" evidence="1">
    <location>
        <begin position="259"/>
        <end position="562"/>
    </location>
</feature>
<proteinExistence type="predicted"/>
<evidence type="ECO:0000259" key="1">
    <source>
        <dbReference type="Pfam" id="PF01968"/>
    </source>
</evidence>